<keyword evidence="1" id="KW-0472">Membrane</keyword>
<organism evidence="2 3">
    <name type="scientific">Amycolatopsis magusensis</name>
    <dbReference type="NCBI Taxonomy" id="882444"/>
    <lineage>
        <taxon>Bacteria</taxon>
        <taxon>Bacillati</taxon>
        <taxon>Actinomycetota</taxon>
        <taxon>Actinomycetes</taxon>
        <taxon>Pseudonocardiales</taxon>
        <taxon>Pseudonocardiaceae</taxon>
        <taxon>Amycolatopsis</taxon>
    </lineage>
</organism>
<comment type="caution">
    <text evidence="2">The sequence shown here is derived from an EMBL/GenBank/DDBJ whole genome shotgun (WGS) entry which is preliminary data.</text>
</comment>
<name>A0ABS4PHT2_9PSEU</name>
<feature type="transmembrane region" description="Helical" evidence="1">
    <location>
        <begin position="42"/>
        <end position="60"/>
    </location>
</feature>
<feature type="transmembrane region" description="Helical" evidence="1">
    <location>
        <begin position="114"/>
        <end position="133"/>
    </location>
</feature>
<proteinExistence type="predicted"/>
<accession>A0ABS4PHT2</accession>
<feature type="transmembrane region" description="Helical" evidence="1">
    <location>
        <begin position="145"/>
        <end position="167"/>
    </location>
</feature>
<protein>
    <submittedName>
        <fullName evidence="2">MFS family permease</fullName>
    </submittedName>
</protein>
<evidence type="ECO:0000256" key="1">
    <source>
        <dbReference type="SAM" id="Phobius"/>
    </source>
</evidence>
<keyword evidence="1" id="KW-1133">Transmembrane helix</keyword>
<keyword evidence="1" id="KW-0812">Transmembrane</keyword>
<keyword evidence="3" id="KW-1185">Reference proteome</keyword>
<dbReference type="Proteomes" id="UP000741013">
    <property type="component" value="Unassembled WGS sequence"/>
</dbReference>
<feature type="transmembrane region" description="Helical" evidence="1">
    <location>
        <begin position="66"/>
        <end position="86"/>
    </location>
</feature>
<dbReference type="EMBL" id="JAGGMS010000001">
    <property type="protein sequence ID" value="MBP2178979.1"/>
    <property type="molecule type" value="Genomic_DNA"/>
</dbReference>
<evidence type="ECO:0000313" key="3">
    <source>
        <dbReference type="Proteomes" id="UP000741013"/>
    </source>
</evidence>
<gene>
    <name evidence="2" type="ORF">JOM49_000505</name>
</gene>
<evidence type="ECO:0000313" key="2">
    <source>
        <dbReference type="EMBL" id="MBP2178979.1"/>
    </source>
</evidence>
<sequence length="186" mass="21267">MTSLRERFSSSWAKQLEIQERKESERARKLLRWRTRRHRRRITLLLLLGNLIIIGAALIVQQRSWWLFAVLWFGGLLVWTAGFVLLRVLTGRMSTAFSALLDERERAWRHRINYIGYQAMFFLVAIAFGYLMVIADTAGAAYRGAMMLAALTVLGASTPTFVLGWSLPDDDPEDFIEPGTGEESDV</sequence>
<dbReference type="RefSeq" id="WP_209662704.1">
    <property type="nucleotide sequence ID" value="NZ_JAGGMS010000001.1"/>
</dbReference>
<reference evidence="2 3" key="1">
    <citation type="submission" date="2021-03" db="EMBL/GenBank/DDBJ databases">
        <title>Sequencing the genomes of 1000 actinobacteria strains.</title>
        <authorList>
            <person name="Klenk H.-P."/>
        </authorList>
    </citation>
    <scope>NUCLEOTIDE SEQUENCE [LARGE SCALE GENOMIC DNA]</scope>
    <source>
        <strain evidence="2 3">DSM 45510</strain>
    </source>
</reference>